<feature type="region of interest" description="Disordered" evidence="1">
    <location>
        <begin position="363"/>
        <end position="430"/>
    </location>
</feature>
<dbReference type="AlphaFoldDB" id="A0A0A2V5B5"/>
<reference evidence="3 4" key="1">
    <citation type="submission" date="2012-10" db="EMBL/GenBank/DDBJ databases">
        <title>Genome sequencing and analysis of entomopathogenic fungi Beauveria bassiana D1-5.</title>
        <authorList>
            <person name="Li Q."/>
            <person name="Wang L."/>
            <person name="Zhang Z."/>
            <person name="Wang Q."/>
            <person name="Ren J."/>
            <person name="Wang M."/>
            <person name="Xu W."/>
            <person name="Wang J."/>
            <person name="Lu Y."/>
            <person name="Du Q."/>
            <person name="Sun Z."/>
        </authorList>
    </citation>
    <scope>NUCLEOTIDE SEQUENCE [LARGE SCALE GENOMIC DNA]</scope>
    <source>
        <strain evidence="3 4">D1-5</strain>
    </source>
</reference>
<organism evidence="3 4">
    <name type="scientific">Beauveria bassiana D1-5</name>
    <dbReference type="NCBI Taxonomy" id="1245745"/>
    <lineage>
        <taxon>Eukaryota</taxon>
        <taxon>Fungi</taxon>
        <taxon>Dikarya</taxon>
        <taxon>Ascomycota</taxon>
        <taxon>Pezizomycotina</taxon>
        <taxon>Sordariomycetes</taxon>
        <taxon>Hypocreomycetidae</taxon>
        <taxon>Hypocreales</taxon>
        <taxon>Cordycipitaceae</taxon>
        <taxon>Beauveria</taxon>
    </lineage>
</organism>
<dbReference type="PROSITE" id="PS51462">
    <property type="entry name" value="NUDIX"/>
    <property type="match status" value="1"/>
</dbReference>
<dbReference type="OrthoDB" id="276276at2759"/>
<proteinExistence type="predicted"/>
<sequence>MAVPNYTFDESLARFNISKAAFIAAHPPIARVMAAAMVFRPNPSSSSSPSPSSSSSSSQPQTLLLCRAATDSYPLKWEIPGGSVDADDATILDAVARELWEETGLTAAHMVAPIVMVPEEPLTEATRAGLGIQPQDEGLGVDADGLTVTFEETGRLWGKVTALVTTVRGEEEEVVVLRDEEHGEAAWVTEEDVQRGELPEGDGTKGRRAMDFVSDGVRRAILDGFHNKDDQKDSQKRCLLLARALHSLGPHLLITIIIPILVPSTAQPPSQPETQRRHSAPRQKPSLKPAVHKHGTQRALEHAAHRRARLERQLAAHQQRRANHVRCRDLPDDEREVGLRVAQQPGCPPRKQVERLQRAVCAREQEHAREDEADDARPGRLVERRVPVQREQAQEAVDGVAAGEAGRGRAEAAQSGEGGGGDAVHAVARK</sequence>
<dbReference type="Gene3D" id="3.90.79.10">
    <property type="entry name" value="Nucleoside Triphosphate Pyrophosphohydrolase"/>
    <property type="match status" value="1"/>
</dbReference>
<dbReference type="InterPro" id="IPR015797">
    <property type="entry name" value="NUDIX_hydrolase-like_dom_sf"/>
</dbReference>
<dbReference type="HOGENOM" id="CLU_637751_0_0_1"/>
<evidence type="ECO:0000313" key="4">
    <source>
        <dbReference type="Proteomes" id="UP000030106"/>
    </source>
</evidence>
<dbReference type="SUPFAM" id="SSF55811">
    <property type="entry name" value="Nudix"/>
    <property type="match status" value="1"/>
</dbReference>
<feature type="domain" description="Nudix hydrolase" evidence="2">
    <location>
        <begin position="29"/>
        <end position="211"/>
    </location>
</feature>
<dbReference type="CDD" id="cd02883">
    <property type="entry name" value="NUDIX_Hydrolase"/>
    <property type="match status" value="1"/>
</dbReference>
<dbReference type="Proteomes" id="UP000030106">
    <property type="component" value="Unassembled WGS sequence"/>
</dbReference>
<name>A0A0A2V5B5_BEABA</name>
<evidence type="ECO:0000313" key="3">
    <source>
        <dbReference type="EMBL" id="KGQ03011.1"/>
    </source>
</evidence>
<evidence type="ECO:0000256" key="1">
    <source>
        <dbReference type="SAM" id="MobiDB-lite"/>
    </source>
</evidence>
<protein>
    <recommendedName>
        <fullName evidence="2">Nudix hydrolase domain-containing protein</fullName>
    </recommendedName>
</protein>
<dbReference type="Pfam" id="PF00293">
    <property type="entry name" value="NUDIX"/>
    <property type="match status" value="1"/>
</dbReference>
<feature type="compositionally biased region" description="Low complexity" evidence="1">
    <location>
        <begin position="43"/>
        <end position="58"/>
    </location>
</feature>
<gene>
    <name evidence="3" type="ORF">BBAD15_g11764</name>
</gene>
<dbReference type="EMBL" id="ANFO01001298">
    <property type="protein sequence ID" value="KGQ03011.1"/>
    <property type="molecule type" value="Genomic_DNA"/>
</dbReference>
<feature type="compositionally biased region" description="Low complexity" evidence="1">
    <location>
        <begin position="394"/>
        <end position="404"/>
    </location>
</feature>
<dbReference type="PANTHER" id="PTHR43736">
    <property type="entry name" value="ADP-RIBOSE PYROPHOSPHATASE"/>
    <property type="match status" value="1"/>
</dbReference>
<dbReference type="InterPro" id="IPR000086">
    <property type="entry name" value="NUDIX_hydrolase_dom"/>
</dbReference>
<accession>A0A0A2V5B5</accession>
<dbReference type="eggNOG" id="ENOG502RNPG">
    <property type="taxonomic scope" value="Eukaryota"/>
</dbReference>
<feature type="region of interest" description="Disordered" evidence="1">
    <location>
        <begin position="265"/>
        <end position="306"/>
    </location>
</feature>
<feature type="compositionally biased region" description="Basic and acidic residues" evidence="1">
    <location>
        <begin position="363"/>
        <end position="388"/>
    </location>
</feature>
<dbReference type="PANTHER" id="PTHR43736:SF1">
    <property type="entry name" value="DIHYDRONEOPTERIN TRIPHOSPHATE DIPHOSPHATASE"/>
    <property type="match status" value="1"/>
</dbReference>
<comment type="caution">
    <text evidence="3">The sequence shown here is derived from an EMBL/GenBank/DDBJ whole genome shotgun (WGS) entry which is preliminary data.</text>
</comment>
<evidence type="ECO:0000259" key="2">
    <source>
        <dbReference type="PROSITE" id="PS51462"/>
    </source>
</evidence>
<feature type="region of interest" description="Disordered" evidence="1">
    <location>
        <begin position="41"/>
        <end position="61"/>
    </location>
</feature>